<dbReference type="RefSeq" id="WP_171675858.1">
    <property type="nucleotide sequence ID" value="NZ_BAAAGT010000010.1"/>
</dbReference>
<gene>
    <name evidence="1" type="ORF">HNR71_001805</name>
    <name evidence="2" type="ORF">HPO96_23240</name>
</gene>
<organism evidence="2 3">
    <name type="scientific">Kribbella sandramycini</name>
    <dbReference type="NCBI Taxonomy" id="60450"/>
    <lineage>
        <taxon>Bacteria</taxon>
        <taxon>Bacillati</taxon>
        <taxon>Actinomycetota</taxon>
        <taxon>Actinomycetes</taxon>
        <taxon>Propionibacteriales</taxon>
        <taxon>Kribbellaceae</taxon>
        <taxon>Kribbella</taxon>
    </lineage>
</organism>
<evidence type="ECO:0000313" key="4">
    <source>
        <dbReference type="Proteomes" id="UP000553957"/>
    </source>
</evidence>
<dbReference type="Proteomes" id="UP000534306">
    <property type="component" value="Unassembled WGS sequence"/>
</dbReference>
<proteinExistence type="predicted"/>
<protein>
    <submittedName>
        <fullName evidence="2">Uncharacterized protein</fullName>
    </submittedName>
</protein>
<dbReference type="Proteomes" id="UP000553957">
    <property type="component" value="Unassembled WGS sequence"/>
</dbReference>
<name>A0A7Y4L2H6_9ACTN</name>
<evidence type="ECO:0000313" key="1">
    <source>
        <dbReference type="EMBL" id="MBB6566168.1"/>
    </source>
</evidence>
<reference evidence="1 4" key="2">
    <citation type="submission" date="2020-08" db="EMBL/GenBank/DDBJ databases">
        <title>Sequencing the genomes of 1000 actinobacteria strains.</title>
        <authorList>
            <person name="Klenk H.-P."/>
        </authorList>
    </citation>
    <scope>NUCLEOTIDE SEQUENCE [LARGE SCALE GENOMIC DNA]</scope>
    <source>
        <strain evidence="1 4">DSM 15626</strain>
    </source>
</reference>
<keyword evidence="3" id="KW-1185">Reference proteome</keyword>
<reference evidence="2 3" key="1">
    <citation type="submission" date="2020-05" db="EMBL/GenBank/DDBJ databases">
        <title>Genome sequence of Kribbella sandramycini ATCC 39419.</title>
        <authorList>
            <person name="Maclea K.S."/>
            <person name="Fair J.L."/>
        </authorList>
    </citation>
    <scope>NUCLEOTIDE SEQUENCE [LARGE SCALE GENOMIC DNA]</scope>
    <source>
        <strain evidence="2 3">ATCC 39419</strain>
    </source>
</reference>
<dbReference type="AlphaFoldDB" id="A0A7Y4L2H6"/>
<accession>A0A7Y4L2H6</accession>
<comment type="caution">
    <text evidence="2">The sequence shown here is derived from an EMBL/GenBank/DDBJ whole genome shotgun (WGS) entry which is preliminary data.</text>
</comment>
<evidence type="ECO:0000313" key="2">
    <source>
        <dbReference type="EMBL" id="NOL43164.1"/>
    </source>
</evidence>
<evidence type="ECO:0000313" key="3">
    <source>
        <dbReference type="Proteomes" id="UP000534306"/>
    </source>
</evidence>
<dbReference type="EMBL" id="JABJRC010000005">
    <property type="protein sequence ID" value="NOL43164.1"/>
    <property type="molecule type" value="Genomic_DNA"/>
</dbReference>
<dbReference type="EMBL" id="JACHKF010000001">
    <property type="protein sequence ID" value="MBB6566168.1"/>
    <property type="molecule type" value="Genomic_DNA"/>
</dbReference>
<sequence>MSALLEALKDFAAPIAALAGATIGYGGGMRKDRESRYHQRVEHLYQDMLTDLATDHTDLMQHFGGRLLSDEVVEYDPRARRDIHSRAEIFAAPEVFTAWEAAYKPLRGIRLALRLKSNKTSVGDIDEAVELYYAARTRLVRSMREDLRVRGTRGPLRRWAHALRPRLRWRRRPAQIGSE</sequence>